<dbReference type="NCBIfam" id="TIGR00237">
    <property type="entry name" value="xseA"/>
    <property type="match status" value="1"/>
</dbReference>
<dbReference type="PANTHER" id="PTHR30008:SF0">
    <property type="entry name" value="EXODEOXYRIBONUCLEASE 7 LARGE SUBUNIT"/>
    <property type="match status" value="1"/>
</dbReference>
<dbReference type="EMBL" id="JASXSX010000002">
    <property type="protein sequence ID" value="MDT3767838.1"/>
    <property type="molecule type" value="Genomic_DNA"/>
</dbReference>
<sequence>MKPLAKMARDTTRDNPWPLRLLSENIKAYVERMSELWVEGQVVQFNERPPTKMSFLTIRDVDADVSMNMTAFGTVIAQTQGNLTAGSRIVARVKPVFWTRSGRLNLQAKEIHPVGVGNLLAQIEQLRKKLDAEGLFAASRKKPLPFLPRTVGLICGRNAKAKDDVIVNARLRWPATKFEIREVLVQGPQSAAQVSRAITELDGLEHVDVIIVARGGGSVEDLLPFSEEIVVRAAADAHTPIVSAIGHEGDAPLLDLAADLRASTPTDAAKKTVPDLEAEGDGLAQARARLRQAVLGRIGVERNHLELLTSRPVFTSPTASLQGHRATLEQALTGLRNTASQRLSAARTQLASALASLRAMSPQATLERGYSILKAPGTGVLTDAAQVKKGEILQATLARGSMIVTVFGTNPGKKSGTNPGEKPGTNPGEEELTQP</sequence>
<keyword evidence="2 5" id="KW-0540">Nuclease</keyword>
<keyword evidence="11" id="KW-1185">Reference proteome</keyword>
<dbReference type="GO" id="GO:0008855">
    <property type="term" value="F:exodeoxyribonuclease VII activity"/>
    <property type="evidence" value="ECO:0007669"/>
    <property type="project" value="UniProtKB-EC"/>
</dbReference>
<dbReference type="CDD" id="cd04489">
    <property type="entry name" value="ExoVII_LU_OBF"/>
    <property type="match status" value="1"/>
</dbReference>
<comment type="similarity">
    <text evidence="5 6">Belongs to the XseA family.</text>
</comment>
<accession>A0ABU3IC51</accession>
<comment type="caution">
    <text evidence="10">The sequence shown here is derived from an EMBL/GenBank/DDBJ whole genome shotgun (WGS) entry which is preliminary data.</text>
</comment>
<feature type="domain" description="Exonuclease VII large subunit C-terminal" evidence="8">
    <location>
        <begin position="135"/>
        <end position="351"/>
    </location>
</feature>
<dbReference type="EC" id="3.1.11.6" evidence="5"/>
<evidence type="ECO:0000259" key="8">
    <source>
        <dbReference type="Pfam" id="PF02601"/>
    </source>
</evidence>
<proteinExistence type="inferred from homology"/>
<evidence type="ECO:0000256" key="6">
    <source>
        <dbReference type="RuleBase" id="RU004355"/>
    </source>
</evidence>
<evidence type="ECO:0000256" key="4">
    <source>
        <dbReference type="ARBA" id="ARBA00022839"/>
    </source>
</evidence>
<evidence type="ECO:0000256" key="7">
    <source>
        <dbReference type="SAM" id="MobiDB-lite"/>
    </source>
</evidence>
<dbReference type="InterPro" id="IPR020579">
    <property type="entry name" value="Exonuc_VII_lsu_C"/>
</dbReference>
<evidence type="ECO:0000256" key="2">
    <source>
        <dbReference type="ARBA" id="ARBA00022722"/>
    </source>
</evidence>
<keyword evidence="4 5" id="KW-0269">Exonuclease</keyword>
<dbReference type="Proteomes" id="UP001247542">
    <property type="component" value="Unassembled WGS sequence"/>
</dbReference>
<dbReference type="InterPro" id="IPR025824">
    <property type="entry name" value="OB-fold_nuc-bd_dom"/>
</dbReference>
<comment type="subunit">
    <text evidence="5">Heterooligomer composed of large and small subunits.</text>
</comment>
<evidence type="ECO:0000256" key="1">
    <source>
        <dbReference type="ARBA" id="ARBA00022490"/>
    </source>
</evidence>
<feature type="region of interest" description="Disordered" evidence="7">
    <location>
        <begin position="408"/>
        <end position="435"/>
    </location>
</feature>
<comment type="catalytic activity">
    <reaction evidence="5 6">
        <text>Exonucleolytic cleavage in either 5'- to 3'- or 3'- to 5'-direction to yield nucleoside 5'-phosphates.</text>
        <dbReference type="EC" id="3.1.11.6"/>
    </reaction>
</comment>
<gene>
    <name evidence="5 10" type="primary">xseA</name>
    <name evidence="10" type="ORF">QS713_07165</name>
</gene>
<feature type="domain" description="OB-fold nucleic acid binding" evidence="9">
    <location>
        <begin position="19"/>
        <end position="111"/>
    </location>
</feature>
<keyword evidence="3 5" id="KW-0378">Hydrolase</keyword>
<reference evidence="10 11" key="1">
    <citation type="submission" date="2023-06" db="EMBL/GenBank/DDBJ databases">
        <title>Draft genome sequence of Gleimia hominis type strain CCUG 57540T.</title>
        <authorList>
            <person name="Salva-Serra F."/>
            <person name="Cardew S."/>
            <person name="Jensie Markopoulos S."/>
            <person name="Ohlen M."/>
            <person name="Inganas E."/>
            <person name="Svensson-Stadler L."/>
            <person name="Moore E.R.B."/>
        </authorList>
    </citation>
    <scope>NUCLEOTIDE SEQUENCE [LARGE SCALE GENOMIC DNA]</scope>
    <source>
        <strain evidence="10 11">CCUG 57540</strain>
    </source>
</reference>
<dbReference type="PANTHER" id="PTHR30008">
    <property type="entry name" value="EXODEOXYRIBONUCLEASE 7 LARGE SUBUNIT"/>
    <property type="match status" value="1"/>
</dbReference>
<name>A0ABU3IC51_9ACTO</name>
<keyword evidence="1 5" id="KW-0963">Cytoplasm</keyword>
<organism evidence="10 11">
    <name type="scientific">Gleimia hominis</name>
    <dbReference type="NCBI Taxonomy" id="595468"/>
    <lineage>
        <taxon>Bacteria</taxon>
        <taxon>Bacillati</taxon>
        <taxon>Actinomycetota</taxon>
        <taxon>Actinomycetes</taxon>
        <taxon>Actinomycetales</taxon>
        <taxon>Actinomycetaceae</taxon>
        <taxon>Gleimia</taxon>
    </lineage>
</organism>
<protein>
    <recommendedName>
        <fullName evidence="5">Exodeoxyribonuclease 7 large subunit</fullName>
        <ecNumber evidence="5">3.1.11.6</ecNumber>
    </recommendedName>
    <alternativeName>
        <fullName evidence="5">Exodeoxyribonuclease VII large subunit</fullName>
        <shortName evidence="5">Exonuclease VII large subunit</shortName>
    </alternativeName>
</protein>
<dbReference type="RefSeq" id="WP_313274033.1">
    <property type="nucleotide sequence ID" value="NZ_JASXSX010000002.1"/>
</dbReference>
<evidence type="ECO:0000256" key="3">
    <source>
        <dbReference type="ARBA" id="ARBA00022801"/>
    </source>
</evidence>
<comment type="function">
    <text evidence="5">Bidirectionally degrades single-stranded DNA into large acid-insoluble oligonucleotides, which are then degraded further into small acid-soluble oligonucleotides.</text>
</comment>
<evidence type="ECO:0000256" key="5">
    <source>
        <dbReference type="HAMAP-Rule" id="MF_00378"/>
    </source>
</evidence>
<dbReference type="HAMAP" id="MF_00378">
    <property type="entry name" value="Exonuc_7_L"/>
    <property type="match status" value="1"/>
</dbReference>
<evidence type="ECO:0000313" key="11">
    <source>
        <dbReference type="Proteomes" id="UP001247542"/>
    </source>
</evidence>
<dbReference type="Pfam" id="PF02601">
    <property type="entry name" value="Exonuc_VII_L"/>
    <property type="match status" value="1"/>
</dbReference>
<dbReference type="InterPro" id="IPR003753">
    <property type="entry name" value="Exonuc_VII_L"/>
</dbReference>
<evidence type="ECO:0000313" key="10">
    <source>
        <dbReference type="EMBL" id="MDT3767838.1"/>
    </source>
</evidence>
<comment type="subcellular location">
    <subcellularLocation>
        <location evidence="5 6">Cytoplasm</location>
    </subcellularLocation>
</comment>
<dbReference type="Pfam" id="PF13742">
    <property type="entry name" value="tRNA_anti_2"/>
    <property type="match status" value="1"/>
</dbReference>
<evidence type="ECO:0000259" key="9">
    <source>
        <dbReference type="Pfam" id="PF13742"/>
    </source>
</evidence>